<protein>
    <submittedName>
        <fullName evidence="1">Uncharacterized protein</fullName>
    </submittedName>
</protein>
<proteinExistence type="predicted"/>
<dbReference type="OrthoDB" id="25611at10239"/>
<accession>A0A1V0DZB1</accession>
<evidence type="ECO:0000313" key="1">
    <source>
        <dbReference type="EMBL" id="ARB06810.1"/>
    </source>
</evidence>
<dbReference type="EMBL" id="KY670595">
    <property type="protein sequence ID" value="ARB06810.1"/>
    <property type="molecule type" value="Genomic_DNA"/>
</dbReference>
<gene>
    <name evidence="1" type="ORF">ABP12_00069</name>
</gene>
<evidence type="ECO:0000313" key="2">
    <source>
        <dbReference type="Proteomes" id="UP000221758"/>
    </source>
</evidence>
<organism evidence="1 2">
    <name type="scientific">Acinetobacter phage WCHABP12</name>
    <dbReference type="NCBI Taxonomy" id="1965454"/>
    <lineage>
        <taxon>Viruses</taxon>
        <taxon>Duplodnaviria</taxon>
        <taxon>Heunggongvirae</taxon>
        <taxon>Uroviricota</taxon>
        <taxon>Caudoviricetes</taxon>
        <taxon>Obolenskvirus</taxon>
        <taxon>Obolenskvirus WCHABP12</taxon>
    </lineage>
</organism>
<reference evidence="1 2" key="1">
    <citation type="submission" date="2017-02" db="EMBL/GenBank/DDBJ databases">
        <title>The complete genome of Acinetobacter Baumannii phage WCHABP12.</title>
        <authorList>
            <person name="Zhou W."/>
            <person name="Feng Y."/>
            <person name="Zong Z."/>
        </authorList>
    </citation>
    <scope>NUCLEOTIDE SEQUENCE [LARGE SCALE GENOMIC DNA]</scope>
</reference>
<sequence>MINVVYLVLVLHHGGTRGQSMESIQIPQANMKQCEINKSAYSKNDKLVVRSYCIHGVMPK</sequence>
<name>A0A1V0DZB1_9CAUD</name>
<keyword evidence="2" id="KW-1185">Reference proteome</keyword>
<dbReference type="Proteomes" id="UP000221758">
    <property type="component" value="Segment"/>
</dbReference>